<dbReference type="Gene3D" id="3.30.2350.10">
    <property type="entry name" value="Pseudouridine synthase"/>
    <property type="match status" value="1"/>
</dbReference>
<evidence type="ECO:0000259" key="7">
    <source>
        <dbReference type="SMART" id="SM00363"/>
    </source>
</evidence>
<dbReference type="GO" id="GO:0160140">
    <property type="term" value="F:23S rRNA pseudouridine(1911/1915/1917) synthase activity"/>
    <property type="evidence" value="ECO:0007669"/>
    <property type="project" value="UniProtKB-EC"/>
</dbReference>
<evidence type="ECO:0000256" key="4">
    <source>
        <dbReference type="PIRSR" id="PIRSR606225-1"/>
    </source>
</evidence>
<dbReference type="PROSITE" id="PS01129">
    <property type="entry name" value="PSI_RLU"/>
    <property type="match status" value="1"/>
</dbReference>
<dbReference type="InterPro" id="IPR006145">
    <property type="entry name" value="PsdUridine_synth_RsuA/RluA"/>
</dbReference>
<comment type="catalytic activity">
    <reaction evidence="6">
        <text>a uridine in RNA = a pseudouridine in RNA</text>
        <dbReference type="Rhea" id="RHEA:48348"/>
        <dbReference type="Rhea" id="RHEA-COMP:12068"/>
        <dbReference type="Rhea" id="RHEA-COMP:12069"/>
        <dbReference type="ChEBI" id="CHEBI:65314"/>
        <dbReference type="ChEBI" id="CHEBI:65315"/>
    </reaction>
</comment>
<evidence type="ECO:0000256" key="2">
    <source>
        <dbReference type="ARBA" id="ARBA00023235"/>
    </source>
</evidence>
<evidence type="ECO:0000256" key="6">
    <source>
        <dbReference type="RuleBase" id="RU362028"/>
    </source>
</evidence>
<evidence type="ECO:0000313" key="8">
    <source>
        <dbReference type="EMBL" id="KTD61662.1"/>
    </source>
</evidence>
<accession>A0A0W0YYG2</accession>
<dbReference type="SUPFAM" id="SSF55120">
    <property type="entry name" value="Pseudouridine synthase"/>
    <property type="match status" value="1"/>
</dbReference>
<feature type="active site" evidence="4">
    <location>
        <position position="148"/>
    </location>
</feature>
<dbReference type="GO" id="GO:0003723">
    <property type="term" value="F:RNA binding"/>
    <property type="evidence" value="ECO:0007669"/>
    <property type="project" value="UniProtKB-KW"/>
</dbReference>
<dbReference type="RefSeq" id="WP_058484198.1">
    <property type="nucleotide sequence ID" value="NZ_CAAAII010000001.1"/>
</dbReference>
<dbReference type="InterPro" id="IPR002942">
    <property type="entry name" value="S4_RNA-bd"/>
</dbReference>
<dbReference type="CDD" id="cd02869">
    <property type="entry name" value="PseudoU_synth_RluA_like"/>
    <property type="match status" value="1"/>
</dbReference>
<dbReference type="InterPro" id="IPR050188">
    <property type="entry name" value="RluA_PseudoU_synthase"/>
</dbReference>
<dbReference type="CDD" id="cd00165">
    <property type="entry name" value="S4"/>
    <property type="match status" value="1"/>
</dbReference>
<dbReference type="InterPro" id="IPR006224">
    <property type="entry name" value="PsdUridine_synth_RluA-like_CS"/>
</dbReference>
<feature type="domain" description="RNA-binding S4" evidence="7">
    <location>
        <begin position="24"/>
        <end position="83"/>
    </location>
</feature>
<dbReference type="GO" id="GO:0016829">
    <property type="term" value="F:lyase activity"/>
    <property type="evidence" value="ECO:0007669"/>
    <property type="project" value="UniProtKB-KW"/>
</dbReference>
<organism evidence="8 9">
    <name type="scientific">Legionella spiritensis</name>
    <dbReference type="NCBI Taxonomy" id="452"/>
    <lineage>
        <taxon>Bacteria</taxon>
        <taxon>Pseudomonadati</taxon>
        <taxon>Pseudomonadota</taxon>
        <taxon>Gammaproteobacteria</taxon>
        <taxon>Legionellales</taxon>
        <taxon>Legionellaceae</taxon>
        <taxon>Legionella</taxon>
    </lineage>
</organism>
<dbReference type="SUPFAM" id="SSF55174">
    <property type="entry name" value="Alpha-L RNA-binding motif"/>
    <property type="match status" value="1"/>
</dbReference>
<dbReference type="EC" id="5.4.99.-" evidence="6"/>
<proteinExistence type="inferred from homology"/>
<evidence type="ECO:0000313" key="9">
    <source>
        <dbReference type="Proteomes" id="UP000054877"/>
    </source>
</evidence>
<dbReference type="GO" id="GO:0000455">
    <property type="term" value="P:enzyme-directed rRNA pseudouridine synthesis"/>
    <property type="evidence" value="ECO:0007669"/>
    <property type="project" value="TreeGrafter"/>
</dbReference>
<protein>
    <recommendedName>
        <fullName evidence="6">Pseudouridine synthase</fullName>
        <ecNumber evidence="6">5.4.99.-</ecNumber>
    </recommendedName>
</protein>
<dbReference type="Gene3D" id="3.10.290.10">
    <property type="entry name" value="RNA-binding S4 domain"/>
    <property type="match status" value="1"/>
</dbReference>
<keyword evidence="5" id="KW-0694">RNA-binding</keyword>
<dbReference type="PANTHER" id="PTHR21600">
    <property type="entry name" value="MITOCHONDRIAL RNA PSEUDOURIDINE SYNTHASE"/>
    <property type="match status" value="1"/>
</dbReference>
<comment type="similarity">
    <text evidence="1 6">Belongs to the pseudouridine synthase RluA family.</text>
</comment>
<dbReference type="NCBIfam" id="TIGR00005">
    <property type="entry name" value="rluA_subfam"/>
    <property type="match status" value="1"/>
</dbReference>
<dbReference type="InterPro" id="IPR006225">
    <property type="entry name" value="PsdUridine_synth_RluC/D"/>
</dbReference>
<dbReference type="Proteomes" id="UP000054877">
    <property type="component" value="Unassembled WGS sequence"/>
</dbReference>
<dbReference type="EMBL" id="LNYX01000031">
    <property type="protein sequence ID" value="KTD61662.1"/>
    <property type="molecule type" value="Genomic_DNA"/>
</dbReference>
<dbReference type="STRING" id="452.Lspi_2292"/>
<dbReference type="SMART" id="SM00363">
    <property type="entry name" value="S4"/>
    <property type="match status" value="1"/>
</dbReference>
<sequence length="326" mass="36448">MNVTLSDQNADRQELTVPHELHGKRVDIALARLFPRYSRSLLSEWLKQGLITVNRKQLKPKDKVLSGDVILFAVSDETLENQNPSCQPEAIPLNIVYEDESLLVINKPAGLIVHPGAGNPGHTLVNALLHHAPQLDRLPRAGIVHRLDKETTGLLIAGKTLPAYMDLVRQMQARDIQRQYITLVHGHVIGGGDIATLFGRHPKNRLKMAVLAQGKEAITHYSVRKHYHHFTLLNIRLLTGRTHQIRVHMDHINHPVVGDPLYGGKSRIAGGLDESLRRNVQAFQRQALHAASLAFIHPETSKPLTLTAPLPDDFQHLLTLLDDYFG</sequence>
<reference evidence="8 9" key="1">
    <citation type="submission" date="2015-11" db="EMBL/GenBank/DDBJ databases">
        <title>Genomic analysis of 38 Legionella species identifies large and diverse effector repertoires.</title>
        <authorList>
            <person name="Burstein D."/>
            <person name="Amaro F."/>
            <person name="Zusman T."/>
            <person name="Lifshitz Z."/>
            <person name="Cohen O."/>
            <person name="Gilbert J.A."/>
            <person name="Pupko T."/>
            <person name="Shuman H.A."/>
            <person name="Segal G."/>
        </authorList>
    </citation>
    <scope>NUCLEOTIDE SEQUENCE [LARGE SCALE GENOMIC DNA]</scope>
    <source>
        <strain evidence="8 9">Mt.St.Helens-9</strain>
    </source>
</reference>
<comment type="catalytic activity">
    <reaction evidence="3">
        <text>uridine(1911/1915/1917) in 23S rRNA = pseudouridine(1911/1915/1917) in 23S rRNA</text>
        <dbReference type="Rhea" id="RHEA:42524"/>
        <dbReference type="Rhea" id="RHEA-COMP:10097"/>
        <dbReference type="Rhea" id="RHEA-COMP:10098"/>
        <dbReference type="ChEBI" id="CHEBI:65314"/>
        <dbReference type="ChEBI" id="CHEBI:65315"/>
        <dbReference type="EC" id="5.4.99.23"/>
    </reaction>
</comment>
<gene>
    <name evidence="8" type="primary">rluD</name>
    <name evidence="8" type="ORF">Lspi_2292</name>
</gene>
<evidence type="ECO:0000256" key="5">
    <source>
        <dbReference type="PROSITE-ProRule" id="PRU00182"/>
    </source>
</evidence>
<dbReference type="PROSITE" id="PS50889">
    <property type="entry name" value="S4"/>
    <property type="match status" value="1"/>
</dbReference>
<dbReference type="AlphaFoldDB" id="A0A0W0YYG2"/>
<dbReference type="InterPro" id="IPR036986">
    <property type="entry name" value="S4_RNA-bd_sf"/>
</dbReference>
<keyword evidence="8" id="KW-0456">Lyase</keyword>
<dbReference type="PANTHER" id="PTHR21600:SF44">
    <property type="entry name" value="RIBOSOMAL LARGE SUBUNIT PSEUDOURIDINE SYNTHASE D"/>
    <property type="match status" value="1"/>
</dbReference>
<comment type="function">
    <text evidence="6">Responsible for synthesis of pseudouridine from uracil.</text>
</comment>
<keyword evidence="9" id="KW-1185">Reference proteome</keyword>
<dbReference type="Pfam" id="PF00849">
    <property type="entry name" value="PseudoU_synth_2"/>
    <property type="match status" value="1"/>
</dbReference>
<dbReference type="PATRIC" id="fig|452.5.peg.2528"/>
<dbReference type="Pfam" id="PF01479">
    <property type="entry name" value="S4"/>
    <property type="match status" value="1"/>
</dbReference>
<dbReference type="NCBIfam" id="NF008385">
    <property type="entry name" value="PRK11180.1"/>
    <property type="match status" value="1"/>
</dbReference>
<dbReference type="InterPro" id="IPR020103">
    <property type="entry name" value="PsdUridine_synth_cat_dom_sf"/>
</dbReference>
<dbReference type="OrthoDB" id="9807829at2"/>
<evidence type="ECO:0000256" key="1">
    <source>
        <dbReference type="ARBA" id="ARBA00010876"/>
    </source>
</evidence>
<keyword evidence="2 6" id="KW-0413">Isomerase</keyword>
<evidence type="ECO:0000256" key="3">
    <source>
        <dbReference type="ARBA" id="ARBA00036882"/>
    </source>
</evidence>
<comment type="caution">
    <text evidence="8">The sequence shown here is derived from an EMBL/GenBank/DDBJ whole genome shotgun (WGS) entry which is preliminary data.</text>
</comment>
<name>A0A0W0YYG2_LEGSP</name>